<dbReference type="Gene3D" id="3.40.50.720">
    <property type="entry name" value="NAD(P)-binding Rossmann-like Domain"/>
    <property type="match status" value="2"/>
</dbReference>
<dbReference type="EMBL" id="QSND01000002">
    <property type="protein sequence ID" value="KAA6451134.1"/>
    <property type="molecule type" value="Genomic_DNA"/>
</dbReference>
<dbReference type="InterPro" id="IPR029753">
    <property type="entry name" value="D-isomer_DH_CS"/>
</dbReference>
<dbReference type="SUPFAM" id="SSF51735">
    <property type="entry name" value="NAD(P)-binding Rossmann-fold domains"/>
    <property type="match status" value="1"/>
</dbReference>
<dbReference type="FunFam" id="3.40.50.720:FF:000203">
    <property type="entry name" value="D-3-phosphoglycerate dehydrogenase (SerA)"/>
    <property type="match status" value="1"/>
</dbReference>
<dbReference type="RefSeq" id="WP_148957000.1">
    <property type="nucleotide sequence ID" value="NZ_QSND01000002.1"/>
</dbReference>
<dbReference type="AlphaFoldDB" id="A0A5M8RWA8"/>
<dbReference type="PANTHER" id="PTHR10996:SF178">
    <property type="entry name" value="2-HYDROXYACID DEHYDROGENASE YGL185C-RELATED"/>
    <property type="match status" value="1"/>
</dbReference>
<keyword evidence="3" id="KW-0520">NAD</keyword>
<name>A0A5M8RWA8_9BACI</name>
<evidence type="ECO:0000256" key="3">
    <source>
        <dbReference type="ARBA" id="ARBA00023027"/>
    </source>
</evidence>
<dbReference type="Proteomes" id="UP000324326">
    <property type="component" value="Unassembled WGS sequence"/>
</dbReference>
<gene>
    <name evidence="7" type="ORF">DX927_09980</name>
</gene>
<reference evidence="7 8" key="1">
    <citation type="submission" date="2018-08" db="EMBL/GenBank/DDBJ databases">
        <title>Bacillus phenotypic plasticity.</title>
        <authorList>
            <person name="Hurtado E."/>
        </authorList>
    </citation>
    <scope>NUCLEOTIDE SEQUENCE [LARGE SCALE GENOMIC DNA]</scope>
    <source>
        <strain evidence="7 8">427</strain>
    </source>
</reference>
<dbReference type="InterPro" id="IPR036291">
    <property type="entry name" value="NAD(P)-bd_dom_sf"/>
</dbReference>
<sequence length="333" mass="36999">MVKVLLTLSEFFYRAVPQLKEKIERLGAEFTFLDSNKTVRQDLLTYIKDVHIYVLGIEKTDRELIDAAPNLRYIMKFGAGVDNIDTEYAREKGIYVTNAPGQNASSVADLAFGLMLSGARSIPQSDAAVKSGLWHVSMGYELDGKTLGLIGFGEIGKKIARRASGFNMNMLAYGTYKDYKAAKRLNVRFSELDDVLAKSDFVCISTSLRPDTYHLINEERIAKMKKTAFLINIARGEVVDENALIQALEENMIRGAVLDVFESEPPSSRIIGLANAVCTAHIGGATYESIRRIEEITYQNIKRFIENEPLAFCVAPGGIPTSTGAGRWFSHLY</sequence>
<protein>
    <submittedName>
        <fullName evidence="7">Glycerate dehydrogenase</fullName>
    </submittedName>
</protein>
<dbReference type="PROSITE" id="PS00671">
    <property type="entry name" value="D_2_HYDROXYACID_DH_3"/>
    <property type="match status" value="1"/>
</dbReference>
<evidence type="ECO:0000256" key="2">
    <source>
        <dbReference type="ARBA" id="ARBA00023002"/>
    </source>
</evidence>
<feature type="domain" description="D-isomer specific 2-hydroxyacid dehydrogenase catalytic" evidence="5">
    <location>
        <begin position="20"/>
        <end position="314"/>
    </location>
</feature>
<comment type="similarity">
    <text evidence="1 4">Belongs to the D-isomer specific 2-hydroxyacid dehydrogenase family.</text>
</comment>
<evidence type="ECO:0000313" key="8">
    <source>
        <dbReference type="Proteomes" id="UP000324326"/>
    </source>
</evidence>
<keyword evidence="2 4" id="KW-0560">Oxidoreductase</keyword>
<dbReference type="PANTHER" id="PTHR10996">
    <property type="entry name" value="2-HYDROXYACID DEHYDROGENASE-RELATED"/>
    <property type="match status" value="1"/>
</dbReference>
<evidence type="ECO:0000256" key="1">
    <source>
        <dbReference type="ARBA" id="ARBA00005854"/>
    </source>
</evidence>
<dbReference type="Pfam" id="PF00389">
    <property type="entry name" value="2-Hacid_dh"/>
    <property type="match status" value="1"/>
</dbReference>
<accession>A0A5M8RWA8</accession>
<dbReference type="InterPro" id="IPR006140">
    <property type="entry name" value="D-isomer_DH_NAD-bd"/>
</dbReference>
<dbReference type="GO" id="GO:0016618">
    <property type="term" value="F:hydroxypyruvate reductase [NAD(P)H] activity"/>
    <property type="evidence" value="ECO:0007669"/>
    <property type="project" value="TreeGrafter"/>
</dbReference>
<dbReference type="CDD" id="cd12172">
    <property type="entry name" value="PGDH_like_2"/>
    <property type="match status" value="1"/>
</dbReference>
<organism evidence="7 8">
    <name type="scientific">Bacillus swezeyi</name>
    <dbReference type="NCBI Taxonomy" id="1925020"/>
    <lineage>
        <taxon>Bacteria</taxon>
        <taxon>Bacillati</taxon>
        <taxon>Bacillota</taxon>
        <taxon>Bacilli</taxon>
        <taxon>Bacillales</taxon>
        <taxon>Bacillaceae</taxon>
        <taxon>Bacillus</taxon>
    </lineage>
</organism>
<dbReference type="SUPFAM" id="SSF52283">
    <property type="entry name" value="Formate/glycerate dehydrogenase catalytic domain-like"/>
    <property type="match status" value="1"/>
</dbReference>
<comment type="caution">
    <text evidence="7">The sequence shown here is derived from an EMBL/GenBank/DDBJ whole genome shotgun (WGS) entry which is preliminary data.</text>
</comment>
<dbReference type="GO" id="GO:0051287">
    <property type="term" value="F:NAD binding"/>
    <property type="evidence" value="ECO:0007669"/>
    <property type="project" value="InterPro"/>
</dbReference>
<dbReference type="Pfam" id="PF02826">
    <property type="entry name" value="2-Hacid_dh_C"/>
    <property type="match status" value="1"/>
</dbReference>
<evidence type="ECO:0000259" key="6">
    <source>
        <dbReference type="Pfam" id="PF02826"/>
    </source>
</evidence>
<evidence type="ECO:0000313" key="7">
    <source>
        <dbReference type="EMBL" id="KAA6451134.1"/>
    </source>
</evidence>
<proteinExistence type="inferred from homology"/>
<evidence type="ECO:0000259" key="5">
    <source>
        <dbReference type="Pfam" id="PF00389"/>
    </source>
</evidence>
<dbReference type="InterPro" id="IPR006139">
    <property type="entry name" value="D-isomer_2_OHA_DH_cat_dom"/>
</dbReference>
<dbReference type="InterPro" id="IPR050223">
    <property type="entry name" value="D-isomer_2-hydroxyacid_DH"/>
</dbReference>
<dbReference type="GO" id="GO:0030267">
    <property type="term" value="F:glyoxylate reductase (NADPH) activity"/>
    <property type="evidence" value="ECO:0007669"/>
    <property type="project" value="TreeGrafter"/>
</dbReference>
<evidence type="ECO:0000256" key="4">
    <source>
        <dbReference type="RuleBase" id="RU003719"/>
    </source>
</evidence>
<dbReference type="GO" id="GO:0005829">
    <property type="term" value="C:cytosol"/>
    <property type="evidence" value="ECO:0007669"/>
    <property type="project" value="TreeGrafter"/>
</dbReference>
<feature type="domain" description="D-isomer specific 2-hydroxyacid dehydrogenase NAD-binding" evidence="6">
    <location>
        <begin position="112"/>
        <end position="283"/>
    </location>
</feature>